<comment type="caution">
    <text evidence="4">The sequence shown here is derived from an EMBL/GenBank/DDBJ whole genome shotgun (WGS) entry which is preliminary data.</text>
</comment>
<dbReference type="Pfam" id="PF00385">
    <property type="entry name" value="Chromo"/>
    <property type="match status" value="1"/>
</dbReference>
<evidence type="ECO:0000259" key="3">
    <source>
        <dbReference type="PROSITE" id="PS50013"/>
    </source>
</evidence>
<dbReference type="InterPro" id="IPR023780">
    <property type="entry name" value="Chromo_domain"/>
</dbReference>
<dbReference type="OrthoDB" id="3158924at2759"/>
<name>A0A8H7ZMD8_9FUNG</name>
<dbReference type="EMBL" id="JAEFCI010013114">
    <property type="protein sequence ID" value="KAG5455598.1"/>
    <property type="molecule type" value="Genomic_DNA"/>
</dbReference>
<evidence type="ECO:0000313" key="4">
    <source>
        <dbReference type="EMBL" id="KAG5455598.1"/>
    </source>
</evidence>
<evidence type="ECO:0000313" key="5">
    <source>
        <dbReference type="Proteomes" id="UP000673691"/>
    </source>
</evidence>
<accession>A0A8H7ZMD8</accession>
<keyword evidence="5" id="KW-1185">Reference proteome</keyword>
<dbReference type="AlphaFoldDB" id="A0A8H7ZMD8"/>
<dbReference type="SUPFAM" id="SSF54160">
    <property type="entry name" value="Chromo domain-like"/>
    <property type="match status" value="1"/>
</dbReference>
<sequence>MLALGTDLRGLDSIRKNTPLAQLSATLTQAQAALKDAQIQQAKGYNAQRRTLHLQVGDQVLLLREGLQAQEEKLLAKKINGAFSWAISTIGIPGNDNYKLELPARLHFHPVFHISLLRPYSDPGEKRHVNRPKADANKEYEVEAIIGQRTRHKKTQYLVQWLGYDKAKATWAEEGNFQNARQAVADFHKALTLANRA</sequence>
<dbReference type="InterPro" id="IPR016197">
    <property type="entry name" value="Chromo-like_dom_sf"/>
</dbReference>
<organism evidence="4 5">
    <name type="scientific">Olpidium bornovanus</name>
    <dbReference type="NCBI Taxonomy" id="278681"/>
    <lineage>
        <taxon>Eukaryota</taxon>
        <taxon>Fungi</taxon>
        <taxon>Fungi incertae sedis</taxon>
        <taxon>Olpidiomycota</taxon>
        <taxon>Olpidiomycotina</taxon>
        <taxon>Olpidiomycetes</taxon>
        <taxon>Olpidiales</taxon>
        <taxon>Olpidiaceae</taxon>
        <taxon>Olpidium</taxon>
    </lineage>
</organism>
<dbReference type="InterPro" id="IPR051219">
    <property type="entry name" value="Heterochromatin_chromo-domain"/>
</dbReference>
<dbReference type="GO" id="GO:0005634">
    <property type="term" value="C:nucleus"/>
    <property type="evidence" value="ECO:0007669"/>
    <property type="project" value="UniProtKB-SubCell"/>
</dbReference>
<feature type="domain" description="Chromo" evidence="3">
    <location>
        <begin position="140"/>
        <end position="189"/>
    </location>
</feature>
<dbReference type="Gene3D" id="2.40.50.40">
    <property type="match status" value="1"/>
</dbReference>
<keyword evidence="2" id="KW-0539">Nucleus</keyword>
<reference evidence="4 5" key="1">
    <citation type="journal article" name="Sci. Rep.">
        <title>Genome-scale phylogenetic analyses confirm Olpidium as the closest living zoosporic fungus to the non-flagellated, terrestrial fungi.</title>
        <authorList>
            <person name="Chang Y."/>
            <person name="Rochon D."/>
            <person name="Sekimoto S."/>
            <person name="Wang Y."/>
            <person name="Chovatia M."/>
            <person name="Sandor L."/>
            <person name="Salamov A."/>
            <person name="Grigoriev I.V."/>
            <person name="Stajich J.E."/>
            <person name="Spatafora J.W."/>
        </authorList>
    </citation>
    <scope>NUCLEOTIDE SEQUENCE [LARGE SCALE GENOMIC DNA]</scope>
    <source>
        <strain evidence="4">S191</strain>
    </source>
</reference>
<proteinExistence type="predicted"/>
<dbReference type="CDD" id="cd00024">
    <property type="entry name" value="CD_CSD"/>
    <property type="match status" value="1"/>
</dbReference>
<gene>
    <name evidence="4" type="ORF">BJ554DRAFT_4936</name>
</gene>
<dbReference type="SMART" id="SM00298">
    <property type="entry name" value="CHROMO"/>
    <property type="match status" value="1"/>
</dbReference>
<dbReference type="InterPro" id="IPR000953">
    <property type="entry name" value="Chromo/chromo_shadow_dom"/>
</dbReference>
<dbReference type="Proteomes" id="UP000673691">
    <property type="component" value="Unassembled WGS sequence"/>
</dbReference>
<evidence type="ECO:0000256" key="1">
    <source>
        <dbReference type="ARBA" id="ARBA00004123"/>
    </source>
</evidence>
<dbReference type="PROSITE" id="PS50013">
    <property type="entry name" value="CHROMO_2"/>
    <property type="match status" value="1"/>
</dbReference>
<dbReference type="PANTHER" id="PTHR22812">
    <property type="entry name" value="CHROMOBOX PROTEIN"/>
    <property type="match status" value="1"/>
</dbReference>
<evidence type="ECO:0000256" key="2">
    <source>
        <dbReference type="ARBA" id="ARBA00023242"/>
    </source>
</evidence>
<protein>
    <recommendedName>
        <fullName evidence="3">Chromo domain-containing protein</fullName>
    </recommendedName>
</protein>
<comment type="subcellular location">
    <subcellularLocation>
        <location evidence="1">Nucleus</location>
    </subcellularLocation>
</comment>